<proteinExistence type="predicted"/>
<dbReference type="PANTHER" id="PTHR30204:SF69">
    <property type="entry name" value="MERR-FAMILY TRANSCRIPTIONAL REGULATOR"/>
    <property type="match status" value="1"/>
</dbReference>
<evidence type="ECO:0000256" key="1">
    <source>
        <dbReference type="ARBA" id="ARBA00022491"/>
    </source>
</evidence>
<dbReference type="Pfam" id="PF06445">
    <property type="entry name" value="GyrI-like"/>
    <property type="match status" value="1"/>
</dbReference>
<keyword evidence="3" id="KW-0238">DNA-binding</keyword>
<sequence>MNDMFSIGQVAKIHRISIQTLRYYDRIDLLKPEHTDEKTGYRYYTEAQLETLETISYLKLLGMSLKDIKNYLNEGHVKNSKEQLKSHLKLVDEKIEELNYARKKIINKLNIIDKALLIDDFKVHEKYIGERNIIYKPLINGQDFTEFGMAIKDIYEMANEHYLEVKDEVGVTLEYEDVLKGKYESFSGLFLFTQDDDVSDIKKLPKGKYVCSYHRGKYKDTHKTFKKMLDYIKNKGYEVTGKVVEISLIDLLVAKDERNYITEIQIPVK</sequence>
<evidence type="ECO:0000313" key="7">
    <source>
        <dbReference type="Proteomes" id="UP000216024"/>
    </source>
</evidence>
<dbReference type="InterPro" id="IPR009061">
    <property type="entry name" value="DNA-bd_dom_put_sf"/>
</dbReference>
<dbReference type="EMBL" id="NIBG01000025">
    <property type="protein sequence ID" value="PAB57552.1"/>
    <property type="molecule type" value="Genomic_DNA"/>
</dbReference>
<dbReference type="GO" id="GO:0003700">
    <property type="term" value="F:DNA-binding transcription factor activity"/>
    <property type="evidence" value="ECO:0007669"/>
    <property type="project" value="InterPro"/>
</dbReference>
<dbReference type="InterPro" id="IPR011256">
    <property type="entry name" value="Reg_factor_effector_dom_sf"/>
</dbReference>
<dbReference type="PANTHER" id="PTHR30204">
    <property type="entry name" value="REDOX-CYCLING DRUG-SENSING TRANSCRIPTIONAL ACTIVATOR SOXR"/>
    <property type="match status" value="1"/>
</dbReference>
<dbReference type="SUPFAM" id="SSF55136">
    <property type="entry name" value="Probable bacterial effector-binding domain"/>
    <property type="match status" value="1"/>
</dbReference>
<protein>
    <recommendedName>
        <fullName evidence="5">HTH merR-type domain-containing protein</fullName>
    </recommendedName>
</protein>
<dbReference type="InterPro" id="IPR029442">
    <property type="entry name" value="GyrI-like"/>
</dbReference>
<dbReference type="SMART" id="SM00422">
    <property type="entry name" value="HTH_MERR"/>
    <property type="match status" value="1"/>
</dbReference>
<gene>
    <name evidence="6" type="ORF">CCE28_18800</name>
</gene>
<dbReference type="GO" id="GO:0003677">
    <property type="term" value="F:DNA binding"/>
    <property type="evidence" value="ECO:0007669"/>
    <property type="project" value="UniProtKB-KW"/>
</dbReference>
<dbReference type="CDD" id="cd01107">
    <property type="entry name" value="HTH_BmrR"/>
    <property type="match status" value="1"/>
</dbReference>
<reference evidence="6 7" key="1">
    <citation type="submission" date="2017-06" db="EMBL/GenBank/DDBJ databases">
        <title>Draft genome sequence of anaerobic fermentative bacterium Anaeromicrobium sediminis DY2726D isolated from West Pacific Ocean sediments.</title>
        <authorList>
            <person name="Zeng X."/>
        </authorList>
    </citation>
    <scope>NUCLEOTIDE SEQUENCE [LARGE SCALE GENOMIC DNA]</scope>
    <source>
        <strain evidence="6 7">DY2726D</strain>
    </source>
</reference>
<keyword evidence="2" id="KW-0805">Transcription regulation</keyword>
<dbReference type="PROSITE" id="PS50937">
    <property type="entry name" value="HTH_MERR_2"/>
    <property type="match status" value="1"/>
</dbReference>
<evidence type="ECO:0000313" key="6">
    <source>
        <dbReference type="EMBL" id="PAB57552.1"/>
    </source>
</evidence>
<dbReference type="Gene3D" id="1.10.1660.10">
    <property type="match status" value="1"/>
</dbReference>
<comment type="caution">
    <text evidence="6">The sequence shown here is derived from an EMBL/GenBank/DDBJ whole genome shotgun (WGS) entry which is preliminary data.</text>
</comment>
<feature type="domain" description="HTH merR-type" evidence="5">
    <location>
        <begin position="4"/>
        <end position="74"/>
    </location>
</feature>
<dbReference type="OrthoDB" id="9773308at2"/>
<keyword evidence="1" id="KW-0678">Repressor</keyword>
<evidence type="ECO:0000256" key="3">
    <source>
        <dbReference type="ARBA" id="ARBA00023125"/>
    </source>
</evidence>
<dbReference type="InterPro" id="IPR047057">
    <property type="entry name" value="MerR_fam"/>
</dbReference>
<keyword evidence="4" id="KW-0804">Transcription</keyword>
<keyword evidence="7" id="KW-1185">Reference proteome</keyword>
<name>A0A267MDS5_9FIRM</name>
<dbReference type="RefSeq" id="WP_095135273.1">
    <property type="nucleotide sequence ID" value="NZ_NIBG01000025.1"/>
</dbReference>
<dbReference type="InterPro" id="IPR000551">
    <property type="entry name" value="MerR-type_HTH_dom"/>
</dbReference>
<evidence type="ECO:0000256" key="4">
    <source>
        <dbReference type="ARBA" id="ARBA00023163"/>
    </source>
</evidence>
<evidence type="ECO:0000256" key="2">
    <source>
        <dbReference type="ARBA" id="ARBA00023015"/>
    </source>
</evidence>
<dbReference type="Gene3D" id="3.20.80.10">
    <property type="entry name" value="Regulatory factor, effector binding domain"/>
    <property type="match status" value="1"/>
</dbReference>
<organism evidence="6 7">
    <name type="scientific">Anaeromicrobium sediminis</name>
    <dbReference type="NCBI Taxonomy" id="1478221"/>
    <lineage>
        <taxon>Bacteria</taxon>
        <taxon>Bacillati</taxon>
        <taxon>Bacillota</taxon>
        <taxon>Clostridia</taxon>
        <taxon>Peptostreptococcales</taxon>
        <taxon>Thermotaleaceae</taxon>
        <taxon>Anaeromicrobium</taxon>
    </lineage>
</organism>
<dbReference type="Proteomes" id="UP000216024">
    <property type="component" value="Unassembled WGS sequence"/>
</dbReference>
<dbReference type="SMART" id="SM00871">
    <property type="entry name" value="AraC_E_bind"/>
    <property type="match status" value="1"/>
</dbReference>
<dbReference type="AlphaFoldDB" id="A0A267MDS5"/>
<accession>A0A267MDS5</accession>
<evidence type="ECO:0000259" key="5">
    <source>
        <dbReference type="PROSITE" id="PS50937"/>
    </source>
</evidence>
<dbReference type="Pfam" id="PF13411">
    <property type="entry name" value="MerR_1"/>
    <property type="match status" value="1"/>
</dbReference>
<dbReference type="InterPro" id="IPR010499">
    <property type="entry name" value="AraC_E-bd"/>
</dbReference>
<dbReference type="SUPFAM" id="SSF46955">
    <property type="entry name" value="Putative DNA-binding domain"/>
    <property type="match status" value="1"/>
</dbReference>